<comment type="caution">
    <text evidence="2">The sequence shown here is derived from an EMBL/GenBank/DDBJ whole genome shotgun (WGS) entry which is preliminary data.</text>
</comment>
<dbReference type="Proteomes" id="UP000263489">
    <property type="component" value="Unassembled WGS sequence"/>
</dbReference>
<gene>
    <name evidence="2" type="ORF">DC045_10435</name>
</gene>
<reference evidence="2 3" key="1">
    <citation type="journal article" date="2018" name="Nat. Biotechnol.">
        <title>A standardized bacterial taxonomy based on genome phylogeny substantially revises the tree of life.</title>
        <authorList>
            <person name="Parks D.H."/>
            <person name="Chuvochina M."/>
            <person name="Waite D.W."/>
            <person name="Rinke C."/>
            <person name="Skarshewski A."/>
            <person name="Chaumeil P.A."/>
            <person name="Hugenholtz P."/>
        </authorList>
    </citation>
    <scope>NUCLEOTIDE SEQUENCE [LARGE SCALE GENOMIC DNA]</scope>
    <source>
        <strain evidence="2">UBA9380</strain>
    </source>
</reference>
<proteinExistence type="predicted"/>
<evidence type="ECO:0000313" key="3">
    <source>
        <dbReference type="Proteomes" id="UP000263489"/>
    </source>
</evidence>
<feature type="region of interest" description="Disordered" evidence="1">
    <location>
        <begin position="46"/>
        <end position="66"/>
    </location>
</feature>
<dbReference type="AlphaFoldDB" id="A0A352ITD5"/>
<evidence type="ECO:0000313" key="2">
    <source>
        <dbReference type="EMBL" id="HBC34718.1"/>
    </source>
</evidence>
<sequence>MALLMAGCFDGSNSRSERPAVTVDFTTFVKTQFARTSDDAQPANVNGIDLSFNDQNNPQAFDDLLQ</sequence>
<protein>
    <submittedName>
        <fullName evidence="2">Uncharacterized protein</fullName>
    </submittedName>
</protein>
<dbReference type="EMBL" id="DNNA01000161">
    <property type="protein sequence ID" value="HBC34718.1"/>
    <property type="molecule type" value="Genomic_DNA"/>
</dbReference>
<organism evidence="2 3">
    <name type="scientific">Marinobacter adhaerens</name>
    <dbReference type="NCBI Taxonomy" id="1033846"/>
    <lineage>
        <taxon>Bacteria</taxon>
        <taxon>Pseudomonadati</taxon>
        <taxon>Pseudomonadota</taxon>
        <taxon>Gammaproteobacteria</taxon>
        <taxon>Pseudomonadales</taxon>
        <taxon>Marinobacteraceae</taxon>
        <taxon>Marinobacter</taxon>
    </lineage>
</organism>
<accession>A0A352ITD5</accession>
<evidence type="ECO:0000256" key="1">
    <source>
        <dbReference type="SAM" id="MobiDB-lite"/>
    </source>
</evidence>
<name>A0A352ITD5_9GAMM</name>